<gene>
    <name evidence="1" type="ORF">K2173_022833</name>
</gene>
<sequence>MMIRLISLCSSLDGVQESYAKICCPFPVSGVILVSSHWILKVHRNIRIIEHRVTAVALKIMHQDTIWNLLAGKMLLACAVLTCYRRSGVEDLFRVLSLS</sequence>
<accession>A0AAV8SMQ8</accession>
<organism evidence="1 2">
    <name type="scientific">Erythroxylum novogranatense</name>
    <dbReference type="NCBI Taxonomy" id="1862640"/>
    <lineage>
        <taxon>Eukaryota</taxon>
        <taxon>Viridiplantae</taxon>
        <taxon>Streptophyta</taxon>
        <taxon>Embryophyta</taxon>
        <taxon>Tracheophyta</taxon>
        <taxon>Spermatophyta</taxon>
        <taxon>Magnoliopsida</taxon>
        <taxon>eudicotyledons</taxon>
        <taxon>Gunneridae</taxon>
        <taxon>Pentapetalae</taxon>
        <taxon>rosids</taxon>
        <taxon>fabids</taxon>
        <taxon>Malpighiales</taxon>
        <taxon>Erythroxylaceae</taxon>
        <taxon>Erythroxylum</taxon>
    </lineage>
</organism>
<dbReference type="Proteomes" id="UP001159364">
    <property type="component" value="Linkage Group LG10"/>
</dbReference>
<comment type="caution">
    <text evidence="1">The sequence shown here is derived from an EMBL/GenBank/DDBJ whole genome shotgun (WGS) entry which is preliminary data.</text>
</comment>
<dbReference type="EMBL" id="JAIWQS010000010">
    <property type="protein sequence ID" value="KAJ8753592.1"/>
    <property type="molecule type" value="Genomic_DNA"/>
</dbReference>
<dbReference type="AlphaFoldDB" id="A0AAV8SMQ8"/>
<reference evidence="1 2" key="1">
    <citation type="submission" date="2021-09" db="EMBL/GenBank/DDBJ databases">
        <title>Genomic insights and catalytic innovation underlie evolution of tropane alkaloids biosynthesis.</title>
        <authorList>
            <person name="Wang Y.-J."/>
            <person name="Tian T."/>
            <person name="Huang J.-P."/>
            <person name="Huang S.-X."/>
        </authorList>
    </citation>
    <scope>NUCLEOTIDE SEQUENCE [LARGE SCALE GENOMIC DNA]</scope>
    <source>
        <strain evidence="1">KIB-2018</strain>
        <tissue evidence="1">Leaf</tissue>
    </source>
</reference>
<name>A0AAV8SMQ8_9ROSI</name>
<evidence type="ECO:0000313" key="2">
    <source>
        <dbReference type="Proteomes" id="UP001159364"/>
    </source>
</evidence>
<protein>
    <submittedName>
        <fullName evidence="1">Uncharacterized protein</fullName>
    </submittedName>
</protein>
<proteinExistence type="predicted"/>
<evidence type="ECO:0000313" key="1">
    <source>
        <dbReference type="EMBL" id="KAJ8753592.1"/>
    </source>
</evidence>
<keyword evidence="2" id="KW-1185">Reference proteome</keyword>